<feature type="region of interest" description="Disordered" evidence="1">
    <location>
        <begin position="354"/>
        <end position="416"/>
    </location>
</feature>
<dbReference type="AlphaFoldDB" id="A0A183AQG2"/>
<reference evidence="2 3" key="2">
    <citation type="submission" date="2018-11" db="EMBL/GenBank/DDBJ databases">
        <authorList>
            <consortium name="Pathogen Informatics"/>
        </authorList>
    </citation>
    <scope>NUCLEOTIDE SEQUENCE [LARGE SCALE GENOMIC DNA]</scope>
    <source>
        <strain evidence="2 3">Egypt</strain>
    </source>
</reference>
<gene>
    <name evidence="2" type="ORF">ECPE_LOCUS9197</name>
</gene>
<protein>
    <submittedName>
        <fullName evidence="4">Neuron navigator 2</fullName>
    </submittedName>
</protein>
<dbReference type="PANTHER" id="PTHR47020:SF1">
    <property type="entry name" value="HILLARIN"/>
    <property type="match status" value="1"/>
</dbReference>
<feature type="compositionally biased region" description="Polar residues" evidence="1">
    <location>
        <begin position="107"/>
        <end position="118"/>
    </location>
</feature>
<reference evidence="4" key="1">
    <citation type="submission" date="2016-06" db="UniProtKB">
        <authorList>
            <consortium name="WormBaseParasite"/>
        </authorList>
    </citation>
    <scope>IDENTIFICATION</scope>
</reference>
<sequence length="889" mass="97498">MNRVIHQVRMTVDLSSTSDNSNVGLNSTASEAAQHRLKMTQLRKEFLSSPGLPSGNLQQGLSTHPSMRNSSVSFSRDQNPDERVASVAFVQRSDTYPQGSFVRDSNHYSTGPQSTDVNQRSHDCDMDTQLNKMHVTLKDFNAHLSQIDSTLGRIQSCGTLNQYLGSISDSDAEAEADLAEPDWNPKHTPSPPMSNFNQPLTVPADNSSSRSDAGKSFECDTGIVTAHRTNEFGRRTTTLSSSLGASLSTLSSSVWSSLSPSTAPANGTNSFVVQTADTKREKNIRYHHNADMDDYVNGIGFATASRLSHMNSRTLRTTETGSYLEDGLHGNETRELHRSVFDNESWPQADSLRFADSTTSSPSYDSGRPTLPSNEGTCPSNTGRFAPVKQPPSYATWSKQSGRSTRFHHPPPIGTVGKMKHIRIPDAHFDASRTFSQPSLAVNGSAVHGRSHPQTAYSITVINPEDQSRMIHASKSYSTNRLPIEDTATVASSVSHSPQHSYSSPSSTGSRPSSPSCSSNYSADSSRSGFAHSAHLSSVDNLIGHLNRLLRTGQEHQARRVIGRLLDTPRSRRKLDCMVAELTSRSRVLDEQPRYRQGSYRSSDSGSHASMHKLGIVGGHRFSADHNNNASPTGSLLRLANSLISARSQLPCTRKPQRGSLTSLQSYSRAYDSEYDLSTQNLSDQTKFRPTLASVAGMQPSISPGTGSMTSLRRSSTVGRSRSHIPWSPGEMVEQPPPAMRPQPRPAAPTRPKATILPTEQTLRHLDIRASEVASSFTYTSFADLARALVNDMTDEVHIIRSLFTWTVTVDTQSNEFNPTAPAESLVGMLRRIRCGQLSRNHLLHKLCRYVLPVGSCRSFICFLFPVLIILLNFSHTVPLFIVEIPLLH</sequence>
<feature type="compositionally biased region" description="Pro residues" evidence="1">
    <location>
        <begin position="735"/>
        <end position="749"/>
    </location>
</feature>
<feature type="region of interest" description="Disordered" evidence="1">
    <location>
        <begin position="718"/>
        <end position="752"/>
    </location>
</feature>
<feature type="compositionally biased region" description="Low complexity" evidence="1">
    <location>
        <begin position="492"/>
        <end position="525"/>
    </location>
</feature>
<feature type="region of interest" description="Disordered" evidence="1">
    <location>
        <begin position="490"/>
        <end position="525"/>
    </location>
</feature>
<dbReference type="OrthoDB" id="10691242at2759"/>
<dbReference type="PANTHER" id="PTHR47020">
    <property type="entry name" value="HILLARIN"/>
    <property type="match status" value="1"/>
</dbReference>
<dbReference type="Proteomes" id="UP000272942">
    <property type="component" value="Unassembled WGS sequence"/>
</dbReference>
<feature type="compositionally biased region" description="Polar residues" evidence="1">
    <location>
        <begin position="393"/>
        <end position="404"/>
    </location>
</feature>
<accession>A0A183AQG2</accession>
<evidence type="ECO:0000256" key="1">
    <source>
        <dbReference type="SAM" id="MobiDB-lite"/>
    </source>
</evidence>
<proteinExistence type="predicted"/>
<dbReference type="WBParaSite" id="ECPE_0000922501-mRNA-1">
    <property type="protein sequence ID" value="ECPE_0000922501-mRNA-1"/>
    <property type="gene ID" value="ECPE_0000922501"/>
</dbReference>
<dbReference type="EMBL" id="UZAN01047058">
    <property type="protein sequence ID" value="VDP84965.1"/>
    <property type="molecule type" value="Genomic_DNA"/>
</dbReference>
<feature type="region of interest" description="Disordered" evidence="1">
    <location>
        <begin position="96"/>
        <end position="122"/>
    </location>
</feature>
<feature type="region of interest" description="Disordered" evidence="1">
    <location>
        <begin position="47"/>
        <end position="81"/>
    </location>
</feature>
<feature type="compositionally biased region" description="Polar residues" evidence="1">
    <location>
        <begin position="193"/>
        <end position="211"/>
    </location>
</feature>
<feature type="region of interest" description="Disordered" evidence="1">
    <location>
        <begin position="172"/>
        <end position="216"/>
    </location>
</feature>
<evidence type="ECO:0000313" key="4">
    <source>
        <dbReference type="WBParaSite" id="ECPE_0000922501-mRNA-1"/>
    </source>
</evidence>
<evidence type="ECO:0000313" key="2">
    <source>
        <dbReference type="EMBL" id="VDP84965.1"/>
    </source>
</evidence>
<dbReference type="InterPro" id="IPR053041">
    <property type="entry name" value="Transglut-like_Superfamily_Mod"/>
</dbReference>
<organism evidence="4">
    <name type="scientific">Echinostoma caproni</name>
    <dbReference type="NCBI Taxonomy" id="27848"/>
    <lineage>
        <taxon>Eukaryota</taxon>
        <taxon>Metazoa</taxon>
        <taxon>Spiralia</taxon>
        <taxon>Lophotrochozoa</taxon>
        <taxon>Platyhelminthes</taxon>
        <taxon>Trematoda</taxon>
        <taxon>Digenea</taxon>
        <taxon>Plagiorchiida</taxon>
        <taxon>Echinostomata</taxon>
        <taxon>Echinostomatoidea</taxon>
        <taxon>Echinostomatidae</taxon>
        <taxon>Echinostoma</taxon>
    </lineage>
</organism>
<keyword evidence="3" id="KW-1185">Reference proteome</keyword>
<feature type="compositionally biased region" description="Polar residues" evidence="1">
    <location>
        <begin position="371"/>
        <end position="383"/>
    </location>
</feature>
<name>A0A183AQG2_9TREM</name>
<feature type="compositionally biased region" description="Polar residues" evidence="1">
    <location>
        <begin position="55"/>
        <end position="77"/>
    </location>
</feature>
<evidence type="ECO:0000313" key="3">
    <source>
        <dbReference type="Proteomes" id="UP000272942"/>
    </source>
</evidence>